<keyword evidence="2" id="KW-1015">Disulfide bond</keyword>
<feature type="domain" description="UMOD/GP2/OIT3-like D8C" evidence="5">
    <location>
        <begin position="459"/>
        <end position="535"/>
    </location>
</feature>
<evidence type="ECO:0000256" key="4">
    <source>
        <dbReference type="SAM" id="Phobius"/>
    </source>
</evidence>
<evidence type="ECO:0000256" key="3">
    <source>
        <dbReference type="SAM" id="MobiDB-lite"/>
    </source>
</evidence>
<protein>
    <recommendedName>
        <fullName evidence="5">UMOD/GP2/OIT3-like D8C domain-containing protein</fullName>
    </recommendedName>
</protein>
<reference evidence="6" key="1">
    <citation type="submission" date="2014-05" db="EMBL/GenBank/DDBJ databases">
        <authorList>
            <person name="Chronopoulou M."/>
        </authorList>
    </citation>
    <scope>NUCLEOTIDE SEQUENCE</scope>
    <source>
        <tissue evidence="6">Whole organism</tissue>
    </source>
</reference>
<evidence type="ECO:0000256" key="1">
    <source>
        <dbReference type="ARBA" id="ARBA00022729"/>
    </source>
</evidence>
<evidence type="ECO:0000259" key="5">
    <source>
        <dbReference type="Pfam" id="PF23283"/>
    </source>
</evidence>
<dbReference type="OrthoDB" id="5963120at2759"/>
<feature type="compositionally biased region" description="Basic and acidic residues" evidence="3">
    <location>
        <begin position="75"/>
        <end position="92"/>
    </location>
</feature>
<evidence type="ECO:0000256" key="2">
    <source>
        <dbReference type="ARBA" id="ARBA00023157"/>
    </source>
</evidence>
<feature type="compositionally biased region" description="Basic and acidic residues" evidence="3">
    <location>
        <begin position="34"/>
        <end position="62"/>
    </location>
</feature>
<accession>A0A0K2T7R3</accession>
<feature type="non-terminal residue" evidence="6">
    <location>
        <position position="1"/>
    </location>
</feature>
<keyword evidence="1" id="KW-0732">Signal</keyword>
<dbReference type="AlphaFoldDB" id="A0A0K2T7R3"/>
<keyword evidence="4" id="KW-1133">Transmembrane helix</keyword>
<evidence type="ECO:0000313" key="6">
    <source>
        <dbReference type="EMBL" id="CDW22134.1"/>
    </source>
</evidence>
<organism evidence="6">
    <name type="scientific">Lepeophtheirus salmonis</name>
    <name type="common">Salmon louse</name>
    <name type="synonym">Caligus salmonis</name>
    <dbReference type="NCBI Taxonomy" id="72036"/>
    <lineage>
        <taxon>Eukaryota</taxon>
        <taxon>Metazoa</taxon>
        <taxon>Ecdysozoa</taxon>
        <taxon>Arthropoda</taxon>
        <taxon>Crustacea</taxon>
        <taxon>Multicrustacea</taxon>
        <taxon>Hexanauplia</taxon>
        <taxon>Copepoda</taxon>
        <taxon>Siphonostomatoida</taxon>
        <taxon>Caligidae</taxon>
        <taxon>Lepeophtheirus</taxon>
    </lineage>
</organism>
<feature type="region of interest" description="Disordered" evidence="3">
    <location>
        <begin position="34"/>
        <end position="131"/>
    </location>
</feature>
<feature type="transmembrane region" description="Helical" evidence="4">
    <location>
        <begin position="347"/>
        <end position="370"/>
    </location>
</feature>
<dbReference type="EMBL" id="HACA01004773">
    <property type="protein sequence ID" value="CDW22134.1"/>
    <property type="molecule type" value="Transcribed_RNA"/>
</dbReference>
<dbReference type="InterPro" id="IPR057774">
    <property type="entry name" value="D8C_UMOD/GP2/OIT3-like"/>
</dbReference>
<dbReference type="Pfam" id="PF23283">
    <property type="entry name" value="D8C_UMOD"/>
    <property type="match status" value="1"/>
</dbReference>
<sequence>SDDALLLGSNEDRELLRDKILKIFKEDEEIKKKIDGIHGEELNKGGSHTDKSPSPDQMKSEEIQDEEKEKKKREERHSHNEQDSGIKSESKVNIKASILKSRRNSDSYPNEDEMPSIRSERINRSQAEHHRLSPIYYSDTDADRIGRNNRRYHSKRFDNRNNRNIRPIDIDDEEVYLESQRRHNLRFSPDSALMESRASRDSIRFIDSNNTNGYFVNRLDKAIPDPTQSYFQNNHYNQQEIVMTPLAHLNGYKRSRVSKPNAWMIIPEKDGRSSRAIPVSVSDSIGSRLKQSFTNISTLLNNMEKKEVGRLSGSNSDTPIEYLNDNVAIINKNINPRDEARERIFRCGVIVLILCFILAFGAIIAVIVLADQESTTSAKIRAQPTNIEFVSEGDECNKYTVLSESWRKIVGTGPRSTTGIYNCDLRRPDRPGSYIVPNQWYRFKGDAGSYIPTSPPPSDGEICGTSISAWINGEHPLVKDGVVTREFCFQWSKGPCSYKIDSQIRTCDDSNTGGTFYVYNLKFPSEIRCNFAFCATN</sequence>
<feature type="compositionally biased region" description="Basic and acidic residues" evidence="3">
    <location>
        <begin position="118"/>
        <end position="131"/>
    </location>
</feature>
<keyword evidence="4" id="KW-0812">Transmembrane</keyword>
<proteinExistence type="predicted"/>
<keyword evidence="4" id="KW-0472">Membrane</keyword>
<name>A0A0K2T7R3_LEPSM</name>